<evidence type="ECO:0000313" key="24">
    <source>
        <dbReference type="Proteomes" id="UP000265566"/>
    </source>
</evidence>
<dbReference type="CDD" id="cd10518">
    <property type="entry name" value="SET_SETD1-like"/>
    <property type="match status" value="1"/>
</dbReference>
<evidence type="ECO:0000256" key="14">
    <source>
        <dbReference type="SAM" id="MobiDB-lite"/>
    </source>
</evidence>
<reference evidence="24" key="4">
    <citation type="journal article" date="2018" name="Nat. Plants">
        <title>Whole-genome landscape of Medicago truncatula symbiotic genes.</title>
        <authorList>
            <person name="Pecrix Y."/>
            <person name="Staton S.E."/>
            <person name="Sallet E."/>
            <person name="Lelandais-Briere C."/>
            <person name="Moreau S."/>
            <person name="Carrere S."/>
            <person name="Blein T."/>
            <person name="Jardinaud M.F."/>
            <person name="Latrasse D."/>
            <person name="Zouine M."/>
            <person name="Zahm M."/>
            <person name="Kreplak J."/>
            <person name="Mayjonade B."/>
            <person name="Satge C."/>
            <person name="Perez M."/>
            <person name="Cauet S."/>
            <person name="Marande W."/>
            <person name="Chantry-Darmon C."/>
            <person name="Lopez-Roques C."/>
            <person name="Bouchez O."/>
            <person name="Berard A."/>
            <person name="Debelle F."/>
            <person name="Munos S."/>
            <person name="Bendahmane A."/>
            <person name="Berges H."/>
            <person name="Niebel A."/>
            <person name="Buitink J."/>
            <person name="Frugier F."/>
            <person name="Benhamed M."/>
            <person name="Crespi M."/>
            <person name="Gouzy J."/>
            <person name="Gamas P."/>
        </authorList>
    </citation>
    <scope>NUCLEOTIDE SEQUENCE [LARGE SCALE GENOMIC DNA]</scope>
    <source>
        <strain evidence="24">cv. Jemalong A17</strain>
    </source>
</reference>
<dbReference type="PROSITE" id="PS51805">
    <property type="entry name" value="EPHD"/>
    <property type="match status" value="1"/>
</dbReference>
<comment type="subcellular location">
    <subcellularLocation>
        <location evidence="1">Nucleus</location>
    </subcellularLocation>
</comment>
<dbReference type="InterPro" id="IPR025780">
    <property type="entry name" value="Hist-Lys_N-MeTrfase_ATX"/>
</dbReference>
<gene>
    <name evidence="22" type="primary">11434637</name>
    <name evidence="20" type="ordered locus">MTR_1g008230</name>
    <name evidence="21" type="ORF">MtrunA17_Chr1g0147121</name>
</gene>
<dbReference type="PROSITE" id="PS01359">
    <property type="entry name" value="ZF_PHD_1"/>
    <property type="match status" value="1"/>
</dbReference>
<dbReference type="SMART" id="SM00317">
    <property type="entry name" value="SET"/>
    <property type="match status" value="1"/>
</dbReference>
<dbReference type="GO" id="GO:0006357">
    <property type="term" value="P:regulation of transcription by RNA polymerase II"/>
    <property type="evidence" value="ECO:0000318"/>
    <property type="project" value="GO_Central"/>
</dbReference>
<evidence type="ECO:0000256" key="13">
    <source>
        <dbReference type="PROSITE-ProRule" id="PRU00146"/>
    </source>
</evidence>
<dbReference type="PROSITE" id="PS50016">
    <property type="entry name" value="ZF_PHD_2"/>
    <property type="match status" value="2"/>
</dbReference>
<dbReference type="PROSITE" id="PS50868">
    <property type="entry name" value="POST_SET"/>
    <property type="match status" value="1"/>
</dbReference>
<dbReference type="Gramene" id="rna105">
    <property type="protein sequence ID" value="RHN76735.1"/>
    <property type="gene ID" value="gene105"/>
</dbReference>
<dbReference type="eggNOG" id="KOG1080">
    <property type="taxonomic scope" value="Eukaryota"/>
</dbReference>
<dbReference type="Pfam" id="PF00628">
    <property type="entry name" value="PHD"/>
    <property type="match status" value="1"/>
</dbReference>
<evidence type="ECO:0000259" key="19">
    <source>
        <dbReference type="PROSITE" id="PS51805"/>
    </source>
</evidence>
<dbReference type="EnsemblPlants" id="AES58779">
    <property type="protein sequence ID" value="AES58779"/>
    <property type="gene ID" value="MTR_1g008230"/>
</dbReference>
<feature type="region of interest" description="Disordered" evidence="14">
    <location>
        <begin position="1"/>
        <end position="21"/>
    </location>
</feature>
<feature type="domain" description="SET" evidence="16">
    <location>
        <begin position="892"/>
        <end position="1009"/>
    </location>
</feature>
<dbReference type="AlphaFoldDB" id="G7I4B1"/>
<protein>
    <submittedName>
        <fullName evidence="20">Histone-lysine N-methyltransferase ATX3</fullName>
    </submittedName>
    <submittedName>
        <fullName evidence="21">Putative histone-lysine N-methyltransferase transcription regulator PHD family</fullName>
        <ecNumber evidence="21">2.1.1.43</ecNumber>
    </submittedName>
</protein>
<dbReference type="InterPro" id="IPR000313">
    <property type="entry name" value="PWWP_dom"/>
</dbReference>
<reference evidence="22" key="3">
    <citation type="submission" date="2015-04" db="UniProtKB">
        <authorList>
            <consortium name="EnsemblPlants"/>
        </authorList>
    </citation>
    <scope>IDENTIFICATION</scope>
    <source>
        <strain evidence="22">cv. Jemalong A17</strain>
    </source>
</reference>
<comment type="function">
    <text evidence="12">Histone methyltransferase.</text>
</comment>
<dbReference type="PROSITE" id="PS51566">
    <property type="entry name" value="SAM_MT43_TRX_MLL"/>
    <property type="match status" value="1"/>
</dbReference>
<reference evidence="21" key="5">
    <citation type="journal article" date="2018" name="Nat. Plants">
        <title>Whole-genome landscape of Medicago truncatula symbiotic genes.</title>
        <authorList>
            <person name="Pecrix Y."/>
            <person name="Gamas P."/>
            <person name="Carrere S."/>
        </authorList>
    </citation>
    <scope>NUCLEOTIDE SEQUENCE</scope>
    <source>
        <tissue evidence="21">Leaves</tissue>
    </source>
</reference>
<dbReference type="Pfam" id="PF00855">
    <property type="entry name" value="PWWP"/>
    <property type="match status" value="1"/>
</dbReference>
<dbReference type="EMBL" id="PSQE01000001">
    <property type="protein sequence ID" value="RHN76735.1"/>
    <property type="molecule type" value="Genomic_DNA"/>
</dbReference>
<dbReference type="InterPro" id="IPR042011">
    <property type="entry name" value="ATX3/4/5_PHD"/>
</dbReference>
<evidence type="ECO:0000259" key="16">
    <source>
        <dbReference type="PROSITE" id="PS50280"/>
    </source>
</evidence>
<keyword evidence="23" id="KW-1185">Reference proteome</keyword>
<dbReference type="SUPFAM" id="SSF82199">
    <property type="entry name" value="SET domain"/>
    <property type="match status" value="1"/>
</dbReference>
<organism evidence="20 23">
    <name type="scientific">Medicago truncatula</name>
    <name type="common">Barrel medic</name>
    <name type="synonym">Medicago tribuloides</name>
    <dbReference type="NCBI Taxonomy" id="3880"/>
    <lineage>
        <taxon>Eukaryota</taxon>
        <taxon>Viridiplantae</taxon>
        <taxon>Streptophyta</taxon>
        <taxon>Embryophyta</taxon>
        <taxon>Tracheophyta</taxon>
        <taxon>Spermatophyta</taxon>
        <taxon>Magnoliopsida</taxon>
        <taxon>eudicotyledons</taxon>
        <taxon>Gunneridae</taxon>
        <taxon>Pentapetalae</taxon>
        <taxon>rosids</taxon>
        <taxon>fabids</taxon>
        <taxon>Fabales</taxon>
        <taxon>Fabaceae</taxon>
        <taxon>Papilionoideae</taxon>
        <taxon>50 kb inversion clade</taxon>
        <taxon>NPAAA clade</taxon>
        <taxon>Hologalegina</taxon>
        <taxon>IRL clade</taxon>
        <taxon>Trifolieae</taxon>
        <taxon>Medicago</taxon>
    </lineage>
</organism>
<dbReference type="GO" id="GO:0008270">
    <property type="term" value="F:zinc ion binding"/>
    <property type="evidence" value="ECO:0007669"/>
    <property type="project" value="UniProtKB-KW"/>
</dbReference>
<dbReference type="ExpressionAtlas" id="G7I4B1">
    <property type="expression patterns" value="differential"/>
</dbReference>
<keyword evidence="9" id="KW-0156">Chromatin regulator</keyword>
<dbReference type="EC" id="2.1.1.43" evidence="21"/>
<reference evidence="20 23" key="2">
    <citation type="journal article" date="2014" name="BMC Genomics">
        <title>An improved genome release (version Mt4.0) for the model legume Medicago truncatula.</title>
        <authorList>
            <person name="Tang H."/>
            <person name="Krishnakumar V."/>
            <person name="Bidwell S."/>
            <person name="Rosen B."/>
            <person name="Chan A."/>
            <person name="Zhou S."/>
            <person name="Gentzbittel L."/>
            <person name="Childs K.L."/>
            <person name="Yandell M."/>
            <person name="Gundlach H."/>
            <person name="Mayer K.F."/>
            <person name="Schwartz D.C."/>
            <person name="Town C.D."/>
        </authorList>
    </citation>
    <scope>GENOME REANNOTATION</scope>
    <source>
        <strain evidence="20">A17</strain>
        <strain evidence="22 23">cv. Jemalong A17</strain>
    </source>
</reference>
<evidence type="ECO:0000256" key="3">
    <source>
        <dbReference type="ARBA" id="ARBA00022679"/>
    </source>
</evidence>
<evidence type="ECO:0000256" key="9">
    <source>
        <dbReference type="ARBA" id="ARBA00022853"/>
    </source>
</evidence>
<keyword evidence="8" id="KW-0862">Zinc</keyword>
<dbReference type="InterPro" id="IPR019787">
    <property type="entry name" value="Znf_PHD-finger"/>
</dbReference>
<evidence type="ECO:0000259" key="17">
    <source>
        <dbReference type="PROSITE" id="PS50812"/>
    </source>
</evidence>
<reference evidence="20 23" key="1">
    <citation type="journal article" date="2011" name="Nature">
        <title>The Medicago genome provides insight into the evolution of rhizobial symbioses.</title>
        <authorList>
            <person name="Young N.D."/>
            <person name="Debelle F."/>
            <person name="Oldroyd G.E."/>
            <person name="Geurts R."/>
            <person name="Cannon S.B."/>
            <person name="Udvardi M.K."/>
            <person name="Benedito V.A."/>
            <person name="Mayer K.F."/>
            <person name="Gouzy J."/>
            <person name="Schoof H."/>
            <person name="Van de Peer Y."/>
            <person name="Proost S."/>
            <person name="Cook D.R."/>
            <person name="Meyers B.C."/>
            <person name="Spannagl M."/>
            <person name="Cheung F."/>
            <person name="De Mita S."/>
            <person name="Krishnakumar V."/>
            <person name="Gundlach H."/>
            <person name="Zhou S."/>
            <person name="Mudge J."/>
            <person name="Bharti A.K."/>
            <person name="Murray J.D."/>
            <person name="Naoumkina M.A."/>
            <person name="Rosen B."/>
            <person name="Silverstein K.A."/>
            <person name="Tang H."/>
            <person name="Rombauts S."/>
            <person name="Zhao P.X."/>
            <person name="Zhou P."/>
            <person name="Barbe V."/>
            <person name="Bardou P."/>
            <person name="Bechner M."/>
            <person name="Bellec A."/>
            <person name="Berger A."/>
            <person name="Berges H."/>
            <person name="Bidwell S."/>
            <person name="Bisseling T."/>
            <person name="Choisne N."/>
            <person name="Couloux A."/>
            <person name="Denny R."/>
            <person name="Deshpande S."/>
            <person name="Dai X."/>
            <person name="Doyle J.J."/>
            <person name="Dudez A.M."/>
            <person name="Farmer A.D."/>
            <person name="Fouteau S."/>
            <person name="Franken C."/>
            <person name="Gibelin C."/>
            <person name="Gish J."/>
            <person name="Goldstein S."/>
            <person name="Gonzalez A.J."/>
            <person name="Green P.J."/>
            <person name="Hallab A."/>
            <person name="Hartog M."/>
            <person name="Hua A."/>
            <person name="Humphray S.J."/>
            <person name="Jeong D.H."/>
            <person name="Jing Y."/>
            <person name="Jocker A."/>
            <person name="Kenton S.M."/>
            <person name="Kim D.J."/>
            <person name="Klee K."/>
            <person name="Lai H."/>
            <person name="Lang C."/>
            <person name="Lin S."/>
            <person name="Macmil S.L."/>
            <person name="Magdelenat G."/>
            <person name="Matthews L."/>
            <person name="McCorrison J."/>
            <person name="Monaghan E.L."/>
            <person name="Mun J.H."/>
            <person name="Najar F.Z."/>
            <person name="Nicholson C."/>
            <person name="Noirot C."/>
            <person name="O'Bleness M."/>
            <person name="Paule C.R."/>
            <person name="Poulain J."/>
            <person name="Prion F."/>
            <person name="Qin B."/>
            <person name="Qu C."/>
            <person name="Retzel E.F."/>
            <person name="Riddle C."/>
            <person name="Sallet E."/>
            <person name="Samain S."/>
            <person name="Samson N."/>
            <person name="Sanders I."/>
            <person name="Saurat O."/>
            <person name="Scarpelli C."/>
            <person name="Schiex T."/>
            <person name="Segurens B."/>
            <person name="Severin A.J."/>
            <person name="Sherrier D.J."/>
            <person name="Shi R."/>
            <person name="Sims S."/>
            <person name="Singer S.R."/>
            <person name="Sinharoy S."/>
            <person name="Sterck L."/>
            <person name="Viollet A."/>
            <person name="Wang B.B."/>
            <person name="Wang K."/>
            <person name="Wang M."/>
            <person name="Wang X."/>
            <person name="Warfsmann J."/>
            <person name="Weissenbach J."/>
            <person name="White D.D."/>
            <person name="White J.D."/>
            <person name="Wiley G.B."/>
            <person name="Wincker P."/>
            <person name="Xing Y."/>
            <person name="Yang L."/>
            <person name="Yao Z."/>
            <person name="Ying F."/>
            <person name="Zhai J."/>
            <person name="Zhou L."/>
            <person name="Zuber A."/>
            <person name="Denarie J."/>
            <person name="Dixon R.A."/>
            <person name="May G.D."/>
            <person name="Schwartz D.C."/>
            <person name="Rogers J."/>
            <person name="Quetier F."/>
            <person name="Town C.D."/>
            <person name="Roe B.A."/>
        </authorList>
    </citation>
    <scope>NUCLEOTIDE SEQUENCE [LARGE SCALE GENOMIC DNA]</scope>
    <source>
        <strain evidence="20">A17</strain>
        <strain evidence="22 23">cv. Jemalong A17</strain>
    </source>
</reference>
<keyword evidence="6" id="KW-0677">Repeat</keyword>
<dbReference type="InterPro" id="IPR050701">
    <property type="entry name" value="Histone_Mod_Regulator"/>
</dbReference>
<comment type="catalytic activity">
    <reaction evidence="11">
        <text>L-lysyl-[histone] + S-adenosyl-L-methionine = N(6)-methyl-L-lysyl-[histone] + S-adenosyl-L-homocysteine + H(+)</text>
        <dbReference type="Rhea" id="RHEA:10024"/>
        <dbReference type="Rhea" id="RHEA-COMP:9845"/>
        <dbReference type="Rhea" id="RHEA-COMP:9846"/>
        <dbReference type="ChEBI" id="CHEBI:15378"/>
        <dbReference type="ChEBI" id="CHEBI:29969"/>
        <dbReference type="ChEBI" id="CHEBI:57856"/>
        <dbReference type="ChEBI" id="CHEBI:59789"/>
        <dbReference type="ChEBI" id="CHEBI:61929"/>
    </reaction>
</comment>
<dbReference type="GO" id="GO:0048188">
    <property type="term" value="C:Set1C/COMPASS complex"/>
    <property type="evidence" value="ECO:0007669"/>
    <property type="project" value="UniProtKB-ARBA"/>
</dbReference>
<dbReference type="Pfam" id="PF00856">
    <property type="entry name" value="SET"/>
    <property type="match status" value="1"/>
</dbReference>
<dbReference type="Gene3D" id="2.170.270.10">
    <property type="entry name" value="SET domain"/>
    <property type="match status" value="1"/>
</dbReference>
<evidence type="ECO:0000259" key="15">
    <source>
        <dbReference type="PROSITE" id="PS50016"/>
    </source>
</evidence>
<name>G7I4B1_MEDTR</name>
<dbReference type="PROSITE" id="PS50280">
    <property type="entry name" value="SET"/>
    <property type="match status" value="1"/>
</dbReference>
<dbReference type="InterPro" id="IPR001214">
    <property type="entry name" value="SET_dom"/>
</dbReference>
<dbReference type="CDD" id="cd15495">
    <property type="entry name" value="PHD_ATX3_4_5_like"/>
    <property type="match status" value="1"/>
</dbReference>
<evidence type="ECO:0000256" key="6">
    <source>
        <dbReference type="ARBA" id="ARBA00022737"/>
    </source>
</evidence>
<dbReference type="EMBL" id="CM001217">
    <property type="protein sequence ID" value="AES58779.2"/>
    <property type="molecule type" value="Genomic_DNA"/>
</dbReference>
<feature type="domain" description="Post-SET" evidence="18">
    <location>
        <begin position="1018"/>
        <end position="1034"/>
    </location>
</feature>
<dbReference type="InterPro" id="IPR003616">
    <property type="entry name" value="Post-SET_dom"/>
</dbReference>
<dbReference type="CDD" id="cd15663">
    <property type="entry name" value="ePHD_ATX3_4_5_like"/>
    <property type="match status" value="1"/>
</dbReference>
<dbReference type="PaxDb" id="3880-AES58779"/>
<dbReference type="InterPro" id="IPR046341">
    <property type="entry name" value="SET_dom_sf"/>
</dbReference>
<accession>A0A0C3UI43</accession>
<keyword evidence="7 13" id="KW-0863">Zinc-finger</keyword>
<dbReference type="InterPro" id="IPR001965">
    <property type="entry name" value="Znf_PHD"/>
</dbReference>
<dbReference type="PANTHER" id="PTHR13793">
    <property type="entry name" value="PHD FINGER PROTEINS"/>
    <property type="match status" value="1"/>
</dbReference>
<evidence type="ECO:0000256" key="4">
    <source>
        <dbReference type="ARBA" id="ARBA00022691"/>
    </source>
</evidence>
<evidence type="ECO:0000313" key="23">
    <source>
        <dbReference type="Proteomes" id="UP000002051"/>
    </source>
</evidence>
<dbReference type="Gene3D" id="3.30.40.10">
    <property type="entry name" value="Zinc/RING finger domain, C3HC4 (zinc finger)"/>
    <property type="match status" value="3"/>
</dbReference>
<dbReference type="Pfam" id="PF13831">
    <property type="entry name" value="PHD_2"/>
    <property type="match status" value="1"/>
</dbReference>
<evidence type="ECO:0000256" key="5">
    <source>
        <dbReference type="ARBA" id="ARBA00022723"/>
    </source>
</evidence>
<dbReference type="SUPFAM" id="SSF57903">
    <property type="entry name" value="FYVE/PHD zinc finger"/>
    <property type="match status" value="2"/>
</dbReference>
<feature type="compositionally biased region" description="Basic and acidic residues" evidence="14">
    <location>
        <begin position="7"/>
        <end position="21"/>
    </location>
</feature>
<evidence type="ECO:0000256" key="7">
    <source>
        <dbReference type="ARBA" id="ARBA00022771"/>
    </source>
</evidence>
<keyword evidence="10" id="KW-0539">Nucleus</keyword>
<dbReference type="OrthoDB" id="308383at2759"/>
<dbReference type="GO" id="GO:0006325">
    <property type="term" value="P:chromatin organization"/>
    <property type="evidence" value="ECO:0007669"/>
    <property type="project" value="UniProtKB-KW"/>
</dbReference>
<dbReference type="InterPro" id="IPR041955">
    <property type="entry name" value="ATX3/4/5_ePHD"/>
</dbReference>
<keyword evidence="5" id="KW-0479">Metal-binding</keyword>
<dbReference type="SMART" id="SM00249">
    <property type="entry name" value="PHD"/>
    <property type="match status" value="3"/>
</dbReference>
<dbReference type="CDD" id="cd20143">
    <property type="entry name" value="PWWP_AtATX3-like"/>
    <property type="match status" value="1"/>
</dbReference>
<keyword evidence="2 21" id="KW-0489">Methyltransferase</keyword>
<dbReference type="Pfam" id="PF13832">
    <property type="entry name" value="zf-HC5HC2H_2"/>
    <property type="match status" value="1"/>
</dbReference>
<dbReference type="SUPFAM" id="SSF63748">
    <property type="entry name" value="Tudor/PWWP/MBT"/>
    <property type="match status" value="1"/>
</dbReference>
<dbReference type="FunFam" id="3.30.40.10:FF:000464">
    <property type="entry name" value="Histone-lysine N-methyltransferase"/>
    <property type="match status" value="1"/>
</dbReference>
<evidence type="ECO:0000256" key="11">
    <source>
        <dbReference type="ARBA" id="ARBA00052314"/>
    </source>
</evidence>
<dbReference type="STRING" id="3880.G7I4B1"/>
<accession>G7I4B1</accession>
<dbReference type="Gene3D" id="2.30.30.140">
    <property type="match status" value="1"/>
</dbReference>
<feature type="domain" description="PHD-type" evidence="15">
    <location>
        <begin position="404"/>
        <end position="460"/>
    </location>
</feature>
<dbReference type="SMART" id="SM00508">
    <property type="entry name" value="PostSET"/>
    <property type="match status" value="1"/>
</dbReference>
<evidence type="ECO:0000313" key="20">
    <source>
        <dbReference type="EMBL" id="AES58779.2"/>
    </source>
</evidence>
<keyword evidence="4" id="KW-0949">S-adenosyl-L-methionine</keyword>
<keyword evidence="3 21" id="KW-0808">Transferase</keyword>
<evidence type="ECO:0000256" key="10">
    <source>
        <dbReference type="ARBA" id="ARBA00023242"/>
    </source>
</evidence>
<feature type="domain" description="PHD-type" evidence="19">
    <location>
        <begin position="653"/>
        <end position="768"/>
    </location>
</feature>
<sequence length="1034" mass="116937">MIIKKNLKSEMPNRKRRRLTENDELTQRKKKLNGNNFPLNLLNGAIPVSFTGLLGATVATVAPGNDNSCFSVVSDDDGKGDIIKTATATATRPPLVRTSRGRLQVMPSRFNDSVIVNWRKDGKNNAAATSAGAAATSFREFEFDKFEDFSLKKCNGKGKNGTGRGRGYSELCEEVLHKNFGVAATSKELSLREIAEETKMNNGVLKKKEGFFGPEDFVAGDIVWAKARKKEPFWPAIVIDAMSQAPELVLRSCIADATCVMFLGYSRNDDHRDFAWVKYGMIFPFVENVDRFQEQSELSYCDPSQFQAAVEEAFLADQGFVEKLTEDINAVAGNNGCSDDSIIKSFQKVTASNQKKDLFDRKKNVGLCDECGLDLPFNMSKKTKDLTPGGQLLCKTCARLMKSKHYCGICKKVWNQSDSGSWVRCDGCKVWVHAECDKISSILFKNLGSTDYFCPACKVKFNFELSDSEKSHPKIKWSKYNGKVVLPKKVTVLCNGVEGIYFPCLHLVMCKCDFCGTEKQALSEWERHTGSKFRNWKTSIQVKGSMISLEQWMLQLADFHAKVAVSSVKPKRPSSKERKHKLLTFLQDKYEPVCAKWTTERCAVCRWVEDWDYNKIIICVRCQIAVHQECYGARNVRDFTSWVCKACETPDITRECCLCPVKGGALKPTDIHPLWVHVTCAWFRPEVSFASDEKMEPALGILSIPSNSFVKICVICKQIHGSCTQCVKCSTYFHVMCASRAGYRMELHSSEKNGKQTTRMVCYCAYHRAPNPDTVLIIQTPHGVISTKILIQNKRKVGSRLISSNRIKVEDTPPEDNTEHDPFSAARCRVFVRTNHTKKRAADEAIPHKVRGHYHHPLDAIQRLNSSKVVDESQTFSSFRERLHHLQRTENERVCFGRSGIHGWGLFARRTIQEGEMVLEYRGEQVRRSVADLREARYKLERKDCYLFKISEEVVVDATDKGNIARLINHSCMPNCYARIMSVGHDESRIALIAKTNVSAGDELTYDYLFDPDEPDEFKVPCLCKAPNCRKFMN</sequence>
<dbReference type="GO" id="GO:0032259">
    <property type="term" value="P:methylation"/>
    <property type="evidence" value="ECO:0007669"/>
    <property type="project" value="UniProtKB-KW"/>
</dbReference>
<dbReference type="PANTHER" id="PTHR13793:SF132">
    <property type="entry name" value="HISTONE-LYSINE N-METHYLTRANSFERASE ATX5"/>
    <property type="match status" value="1"/>
</dbReference>
<feature type="domain" description="PWWP" evidence="17">
    <location>
        <begin position="219"/>
        <end position="288"/>
    </location>
</feature>
<dbReference type="Proteomes" id="UP000265566">
    <property type="component" value="Chromosome 1"/>
</dbReference>
<dbReference type="InterPro" id="IPR013083">
    <property type="entry name" value="Znf_RING/FYVE/PHD"/>
</dbReference>
<proteinExistence type="predicted"/>
<evidence type="ECO:0000256" key="12">
    <source>
        <dbReference type="ARBA" id="ARBA00054897"/>
    </source>
</evidence>
<dbReference type="InterPro" id="IPR034732">
    <property type="entry name" value="EPHD"/>
</dbReference>
<dbReference type="FunFam" id="2.170.270.10:FF:000058">
    <property type="entry name" value="Histone-lysine N-methyltransferase"/>
    <property type="match status" value="1"/>
</dbReference>
<dbReference type="Proteomes" id="UP000002051">
    <property type="component" value="Unassembled WGS sequence"/>
</dbReference>
<feature type="domain" description="PHD-type" evidence="15">
    <location>
        <begin position="599"/>
        <end position="650"/>
    </location>
</feature>
<dbReference type="PROSITE" id="PS50812">
    <property type="entry name" value="PWWP"/>
    <property type="match status" value="1"/>
</dbReference>
<dbReference type="KEGG" id="mtr:11434637"/>
<dbReference type="GO" id="GO:0008168">
    <property type="term" value="F:methyltransferase activity"/>
    <property type="evidence" value="ECO:0007669"/>
    <property type="project" value="UniProtKB-KW"/>
</dbReference>
<dbReference type="InterPro" id="IPR011011">
    <property type="entry name" value="Znf_FYVE_PHD"/>
</dbReference>
<dbReference type="InterPro" id="IPR019786">
    <property type="entry name" value="Zinc_finger_PHD-type_CS"/>
</dbReference>
<evidence type="ECO:0000313" key="21">
    <source>
        <dbReference type="EMBL" id="RHN76735.1"/>
    </source>
</evidence>
<evidence type="ECO:0000259" key="18">
    <source>
        <dbReference type="PROSITE" id="PS50868"/>
    </source>
</evidence>
<evidence type="ECO:0000313" key="22">
    <source>
        <dbReference type="EnsemblPlants" id="AES58779"/>
    </source>
</evidence>
<evidence type="ECO:0000256" key="1">
    <source>
        <dbReference type="ARBA" id="ARBA00004123"/>
    </source>
</evidence>
<dbReference type="CDD" id="cd15517">
    <property type="entry name" value="PHD_TCF19_like"/>
    <property type="match status" value="1"/>
</dbReference>
<evidence type="ECO:0000256" key="2">
    <source>
        <dbReference type="ARBA" id="ARBA00022603"/>
    </source>
</evidence>
<evidence type="ECO:0000256" key="8">
    <source>
        <dbReference type="ARBA" id="ARBA00022833"/>
    </source>
</evidence>